<dbReference type="OrthoDB" id="9810350at2"/>
<dbReference type="GO" id="GO:0005886">
    <property type="term" value="C:plasma membrane"/>
    <property type="evidence" value="ECO:0007669"/>
    <property type="project" value="UniProtKB-SubCell"/>
</dbReference>
<gene>
    <name evidence="11 12" type="primary">mscL</name>
    <name evidence="12" type="ORF">GCA01S_045_00230</name>
</gene>
<dbReference type="NCBIfam" id="NF001843">
    <property type="entry name" value="PRK00567.1-4"/>
    <property type="match status" value="1"/>
</dbReference>
<evidence type="ECO:0000256" key="5">
    <source>
        <dbReference type="ARBA" id="ARBA00022475"/>
    </source>
</evidence>
<evidence type="ECO:0000313" key="13">
    <source>
        <dbReference type="Proteomes" id="UP000023561"/>
    </source>
</evidence>
<dbReference type="InterPro" id="IPR019823">
    <property type="entry name" value="Mechanosensitive_channel_CS"/>
</dbReference>
<comment type="subunit">
    <text evidence="3 11">Homopentamer.</text>
</comment>
<dbReference type="Gene3D" id="1.10.1200.120">
    <property type="entry name" value="Large-conductance mechanosensitive channel, MscL, domain 1"/>
    <property type="match status" value="1"/>
</dbReference>
<name>A0A023DGR5_9BACL</name>
<dbReference type="PANTHER" id="PTHR30266:SF2">
    <property type="entry name" value="LARGE-CONDUCTANCE MECHANOSENSITIVE CHANNEL"/>
    <property type="match status" value="1"/>
</dbReference>
<evidence type="ECO:0000313" key="12">
    <source>
        <dbReference type="EMBL" id="GAJ40494.1"/>
    </source>
</evidence>
<accession>A0A023DGR5</accession>
<evidence type="ECO:0000256" key="11">
    <source>
        <dbReference type="HAMAP-Rule" id="MF_00115"/>
    </source>
</evidence>
<comment type="similarity">
    <text evidence="2 11">Belongs to the MscL family.</text>
</comment>
<keyword evidence="6 11" id="KW-0812">Transmembrane</keyword>
<dbReference type="SUPFAM" id="SSF81330">
    <property type="entry name" value="Gated mechanosensitive channel"/>
    <property type="match status" value="1"/>
</dbReference>
<comment type="caution">
    <text evidence="12">The sequence shown here is derived from an EMBL/GenBank/DDBJ whole genome shotgun (WGS) entry which is preliminary data.</text>
</comment>
<keyword evidence="5 11" id="KW-1003">Cell membrane</keyword>
<sequence>MWKEFKEFAMRGNVVDLAVGVIIGGAFGKIVSSLVNDILMPLIGLLLGGIDFSGLSWKFGKAVVKYGMFIQTVVDFFIISFSVFVFVKVLNKLYRLNKKEEEVKDTAPTLTKEEELLMEIRDLLKQQREMQ</sequence>
<dbReference type="EMBL" id="BAWO01000045">
    <property type="protein sequence ID" value="GAJ40494.1"/>
    <property type="molecule type" value="Genomic_DNA"/>
</dbReference>
<evidence type="ECO:0000256" key="9">
    <source>
        <dbReference type="ARBA" id="ARBA00023136"/>
    </source>
</evidence>
<evidence type="ECO:0000256" key="8">
    <source>
        <dbReference type="ARBA" id="ARBA00023065"/>
    </source>
</evidence>
<evidence type="ECO:0000256" key="1">
    <source>
        <dbReference type="ARBA" id="ARBA00004651"/>
    </source>
</evidence>
<reference evidence="12 13" key="1">
    <citation type="submission" date="2014-04" db="EMBL/GenBank/DDBJ databases">
        <title>Whole genome shotgun sequence of Geobacillus caldoxylosilyticus NBRC 107762.</title>
        <authorList>
            <person name="Hosoyama A."/>
            <person name="Hosoyama Y."/>
            <person name="Katano-Makiyama Y."/>
            <person name="Tsuchikane K."/>
            <person name="Ohji S."/>
            <person name="Ichikawa N."/>
            <person name="Yamazoe A."/>
            <person name="Fujita N."/>
        </authorList>
    </citation>
    <scope>NUCLEOTIDE SEQUENCE [LARGE SCALE GENOMIC DNA]</scope>
    <source>
        <strain evidence="12 13">NBRC 107762</strain>
    </source>
</reference>
<dbReference type="PANTHER" id="PTHR30266">
    <property type="entry name" value="MECHANOSENSITIVE CHANNEL MSCL"/>
    <property type="match status" value="1"/>
</dbReference>
<keyword evidence="9 11" id="KW-0472">Membrane</keyword>
<dbReference type="NCBIfam" id="TIGR00220">
    <property type="entry name" value="mscL"/>
    <property type="match status" value="1"/>
</dbReference>
<dbReference type="GO" id="GO:0008381">
    <property type="term" value="F:mechanosensitive monoatomic ion channel activity"/>
    <property type="evidence" value="ECO:0007669"/>
    <property type="project" value="UniProtKB-UniRule"/>
</dbReference>
<dbReference type="InterPro" id="IPR001185">
    <property type="entry name" value="MS_channel"/>
</dbReference>
<dbReference type="PRINTS" id="PR01264">
    <property type="entry name" value="MECHCHANNEL"/>
</dbReference>
<dbReference type="GeneID" id="301191581"/>
<dbReference type="AlphaFoldDB" id="A0A023DGR5"/>
<comment type="subcellular location">
    <subcellularLocation>
        <location evidence="1 11">Cell membrane</location>
        <topology evidence="1 11">Multi-pass membrane protein</topology>
    </subcellularLocation>
</comment>
<keyword evidence="8 11" id="KW-0406">Ion transport</keyword>
<dbReference type="NCBIfam" id="NF010558">
    <property type="entry name" value="PRK13953.1"/>
    <property type="match status" value="1"/>
</dbReference>
<dbReference type="HAMAP" id="MF_00115">
    <property type="entry name" value="MscL"/>
    <property type="match status" value="1"/>
</dbReference>
<dbReference type="Pfam" id="PF01741">
    <property type="entry name" value="MscL"/>
    <property type="match status" value="1"/>
</dbReference>
<dbReference type="InterPro" id="IPR037673">
    <property type="entry name" value="MSC/AndL"/>
</dbReference>
<feature type="transmembrane region" description="Helical" evidence="11">
    <location>
        <begin position="69"/>
        <end position="90"/>
    </location>
</feature>
<keyword evidence="7 11" id="KW-1133">Transmembrane helix</keyword>
<keyword evidence="10 11" id="KW-0407">Ion channel</keyword>
<feature type="transmembrane region" description="Helical" evidence="11">
    <location>
        <begin position="12"/>
        <end position="31"/>
    </location>
</feature>
<evidence type="ECO:0000256" key="10">
    <source>
        <dbReference type="ARBA" id="ARBA00023303"/>
    </source>
</evidence>
<dbReference type="RefSeq" id="WP_017436170.1">
    <property type="nucleotide sequence ID" value="NZ_BAWO01000045.1"/>
</dbReference>
<dbReference type="InterPro" id="IPR036019">
    <property type="entry name" value="MscL_channel"/>
</dbReference>
<dbReference type="PROSITE" id="PS01327">
    <property type="entry name" value="MSCL"/>
    <property type="match status" value="1"/>
</dbReference>
<protein>
    <recommendedName>
        <fullName evidence="11">Large-conductance mechanosensitive channel</fullName>
    </recommendedName>
</protein>
<evidence type="ECO:0000256" key="6">
    <source>
        <dbReference type="ARBA" id="ARBA00022692"/>
    </source>
</evidence>
<keyword evidence="13" id="KW-1185">Reference proteome</keyword>
<comment type="function">
    <text evidence="11">Channel that opens in response to stretch forces in the membrane lipid bilayer. May participate in the regulation of osmotic pressure changes within the cell.</text>
</comment>
<keyword evidence="4 11" id="KW-0813">Transport</keyword>
<dbReference type="FunFam" id="1.10.1200.120:FF:000001">
    <property type="entry name" value="Large-conductance mechanosensitive channel"/>
    <property type="match status" value="1"/>
</dbReference>
<dbReference type="Proteomes" id="UP000023561">
    <property type="component" value="Unassembled WGS sequence"/>
</dbReference>
<evidence type="ECO:0000256" key="7">
    <source>
        <dbReference type="ARBA" id="ARBA00022989"/>
    </source>
</evidence>
<evidence type="ECO:0000256" key="2">
    <source>
        <dbReference type="ARBA" id="ARBA00007254"/>
    </source>
</evidence>
<proteinExistence type="inferred from homology"/>
<evidence type="ECO:0000256" key="4">
    <source>
        <dbReference type="ARBA" id="ARBA00022448"/>
    </source>
</evidence>
<organism evidence="12 13">
    <name type="scientific">Parageobacillus caldoxylosilyticus NBRC 107762</name>
    <dbReference type="NCBI Taxonomy" id="1220594"/>
    <lineage>
        <taxon>Bacteria</taxon>
        <taxon>Bacillati</taxon>
        <taxon>Bacillota</taxon>
        <taxon>Bacilli</taxon>
        <taxon>Bacillales</taxon>
        <taxon>Anoxybacillaceae</taxon>
        <taxon>Saccharococcus</taxon>
    </lineage>
</organism>
<evidence type="ECO:0000256" key="3">
    <source>
        <dbReference type="ARBA" id="ARBA00011255"/>
    </source>
</evidence>
<dbReference type="NCBIfam" id="NF010560">
    <property type="entry name" value="PRK13955.1"/>
    <property type="match status" value="1"/>
</dbReference>